<dbReference type="Proteomes" id="UP000326396">
    <property type="component" value="Unassembled WGS sequence"/>
</dbReference>
<sequence length="110" mass="12224">MEDTWEKFEGMVGLEAKYSGAWSFLNHRVMVGQAVGSEVTRLATACHGLLGRKGCYFVAGCCLTKICWMALVMVPQGRREVEEEEREGGSERGNRTGFAGFDLLLLDIMK</sequence>
<evidence type="ECO:0000313" key="2">
    <source>
        <dbReference type="Proteomes" id="UP000326396"/>
    </source>
</evidence>
<comment type="caution">
    <text evidence="1">The sequence shown here is derived from an EMBL/GenBank/DDBJ whole genome shotgun (WGS) entry which is preliminary data.</text>
</comment>
<keyword evidence="2" id="KW-1185">Reference proteome</keyword>
<evidence type="ECO:0000313" key="1">
    <source>
        <dbReference type="EMBL" id="KAC9482324.1"/>
    </source>
</evidence>
<reference evidence="1 2" key="1">
    <citation type="submission" date="2019-05" db="EMBL/GenBank/DDBJ databases">
        <title>Mikania micrantha, genome provides insights into the molecular mechanism of rapid growth.</title>
        <authorList>
            <person name="Liu B."/>
        </authorList>
    </citation>
    <scope>NUCLEOTIDE SEQUENCE [LARGE SCALE GENOMIC DNA]</scope>
    <source>
        <strain evidence="1">NLD-2019</strain>
        <tissue evidence="1">Leaf</tissue>
    </source>
</reference>
<protein>
    <submittedName>
        <fullName evidence="1">Uncharacterized protein</fullName>
    </submittedName>
</protein>
<dbReference type="EMBL" id="SZYD01002499">
    <property type="protein sequence ID" value="KAC9482324.1"/>
    <property type="molecule type" value="Genomic_DNA"/>
</dbReference>
<dbReference type="AlphaFoldDB" id="A0A5N6L879"/>
<proteinExistence type="predicted"/>
<accession>A0A5N6L879</accession>
<gene>
    <name evidence="1" type="ORF">E3N88_45756</name>
</gene>
<name>A0A5N6L879_9ASTR</name>
<organism evidence="1 2">
    <name type="scientific">Mikania micrantha</name>
    <name type="common">bitter vine</name>
    <dbReference type="NCBI Taxonomy" id="192012"/>
    <lineage>
        <taxon>Eukaryota</taxon>
        <taxon>Viridiplantae</taxon>
        <taxon>Streptophyta</taxon>
        <taxon>Embryophyta</taxon>
        <taxon>Tracheophyta</taxon>
        <taxon>Spermatophyta</taxon>
        <taxon>Magnoliopsida</taxon>
        <taxon>eudicotyledons</taxon>
        <taxon>Gunneridae</taxon>
        <taxon>Pentapetalae</taxon>
        <taxon>asterids</taxon>
        <taxon>campanulids</taxon>
        <taxon>Asterales</taxon>
        <taxon>Asteraceae</taxon>
        <taxon>Asteroideae</taxon>
        <taxon>Heliantheae alliance</taxon>
        <taxon>Eupatorieae</taxon>
        <taxon>Mikania</taxon>
    </lineage>
</organism>